<dbReference type="AlphaFoldDB" id="F4Q9P8"/>
<dbReference type="RefSeq" id="XP_004354159.1">
    <property type="nucleotide sequence ID" value="XM_004354107.1"/>
</dbReference>
<feature type="signal peptide" evidence="1">
    <location>
        <begin position="1"/>
        <end position="19"/>
    </location>
</feature>
<dbReference type="GeneID" id="14867010"/>
<evidence type="ECO:0000256" key="1">
    <source>
        <dbReference type="SAM" id="SignalP"/>
    </source>
</evidence>
<dbReference type="EMBL" id="GL883026">
    <property type="protein sequence ID" value="EGG15417.1"/>
    <property type="molecule type" value="Genomic_DNA"/>
</dbReference>
<sequence length="699" mass="79025">MICSIESTIIVILVLLTMSDNHCSNNSNNSQINYLTDRLSNLILLDIISKIDNNVDMICFFMTCKRLYHTIRLQSYKNIKFKELTQYPFVRIQPFIPSFKQISQHTLSHKLVLINQGNIFSKYKGIENIHILKDDGDNQFDSGGEESEQIQRVIISIKDSQLDPSLKIPSSTHSLIIQTNRHIDAPPLKYIPPSVKHVIMMCEQFKCDDKEDFIVPDTVESLSLHATTMNVRANTIVKLPNTLKSLGWGRRSNGPFISLDQFKFHTFTSMTSLTINFKDFGVVASVGSVGGGVLPPNLTFLDLSFMDIIPPSSLFKPLASSLTNLRLTSPHRFKNLYGQFIDLGPLNNLTNLYLFCCGSVKLPVYPSSIVQLDAYGGTFDYIPKSLESFQIESDLLLELYKSNPTPLPSTLTYLWITDYVHRSVPLPTGIIPHGVTSLDISIDPTKYGVLEGLIPTSVKTLDLKISHFGQTDLTGLIPSSVETLHLCCNITPDLLSFIPTSVKSFDLRQANFIHGHDGKNIKYENLSFIFPNHIETLKWYSDEIKSVTYSDSITSLSIKTTNFKTQNGKNIYSLSKNDNNNCNNNNNGVMLPKNIKKLTWMIGTTKEKNMCIRLDDIINLTNIEELEIQIDYTTLSTFSIRRFDGNNSRVLIVDNQSLFGGFIIQPTSQSPSPFYLHSLTIDHRCPFWRRFIINISKNV</sequence>
<accession>F4Q9P8</accession>
<dbReference type="KEGG" id="dfa:DFA_10252"/>
<keyword evidence="3" id="KW-1185">Reference proteome</keyword>
<feature type="chain" id="PRO_5003316254" description="FNIP repeat-containing protein" evidence="1">
    <location>
        <begin position="20"/>
        <end position="699"/>
    </location>
</feature>
<evidence type="ECO:0000313" key="2">
    <source>
        <dbReference type="EMBL" id="EGG15417.1"/>
    </source>
</evidence>
<evidence type="ECO:0000313" key="3">
    <source>
        <dbReference type="Proteomes" id="UP000007797"/>
    </source>
</evidence>
<evidence type="ECO:0008006" key="4">
    <source>
        <dbReference type="Google" id="ProtNLM"/>
    </source>
</evidence>
<protein>
    <recommendedName>
        <fullName evidence="4">FNIP repeat-containing protein</fullName>
    </recommendedName>
</protein>
<keyword evidence="1" id="KW-0732">Signal</keyword>
<reference evidence="3" key="1">
    <citation type="journal article" date="2011" name="Genome Res.">
        <title>Phylogeny-wide analysis of social amoeba genomes highlights ancient origins for complex intercellular communication.</title>
        <authorList>
            <person name="Heidel A.J."/>
            <person name="Lawal H.M."/>
            <person name="Felder M."/>
            <person name="Schilde C."/>
            <person name="Helps N.R."/>
            <person name="Tunggal B."/>
            <person name="Rivero F."/>
            <person name="John U."/>
            <person name="Schleicher M."/>
            <person name="Eichinger L."/>
            <person name="Platzer M."/>
            <person name="Noegel A.A."/>
            <person name="Schaap P."/>
            <person name="Gloeckner G."/>
        </authorList>
    </citation>
    <scope>NUCLEOTIDE SEQUENCE [LARGE SCALE GENOMIC DNA]</scope>
    <source>
        <strain evidence="3">SH3</strain>
    </source>
</reference>
<dbReference type="Proteomes" id="UP000007797">
    <property type="component" value="Unassembled WGS sequence"/>
</dbReference>
<gene>
    <name evidence="2" type="ORF">DFA_10252</name>
</gene>
<dbReference type="SUPFAM" id="SSF52058">
    <property type="entry name" value="L domain-like"/>
    <property type="match status" value="1"/>
</dbReference>
<organism evidence="2 3">
    <name type="scientific">Cavenderia fasciculata</name>
    <name type="common">Slime mold</name>
    <name type="synonym">Dictyostelium fasciculatum</name>
    <dbReference type="NCBI Taxonomy" id="261658"/>
    <lineage>
        <taxon>Eukaryota</taxon>
        <taxon>Amoebozoa</taxon>
        <taxon>Evosea</taxon>
        <taxon>Eumycetozoa</taxon>
        <taxon>Dictyostelia</taxon>
        <taxon>Acytosteliales</taxon>
        <taxon>Cavenderiaceae</taxon>
        <taxon>Cavenderia</taxon>
    </lineage>
</organism>
<proteinExistence type="predicted"/>
<name>F4Q9P8_CACFS</name>